<reference evidence="3" key="2">
    <citation type="submission" date="2022-03" db="EMBL/GenBank/DDBJ databases">
        <title>Draft title - Genomic analysis of global carrot germplasm unveils the trajectory of domestication and the origin of high carotenoid orange carrot.</title>
        <authorList>
            <person name="Iorizzo M."/>
            <person name="Ellison S."/>
            <person name="Senalik D."/>
            <person name="Macko-Podgorni A."/>
            <person name="Grzebelus D."/>
            <person name="Bostan H."/>
            <person name="Rolling W."/>
            <person name="Curaba J."/>
            <person name="Simon P."/>
        </authorList>
    </citation>
    <scope>NUCLEOTIDE SEQUENCE</scope>
    <source>
        <tissue evidence="3">Leaf</tissue>
    </source>
</reference>
<protein>
    <recommendedName>
        <fullName evidence="5">Pentacotripeptide-repeat region of PRORP domain-containing protein</fullName>
    </recommendedName>
</protein>
<dbReference type="PROSITE" id="PS51375">
    <property type="entry name" value="PPR"/>
    <property type="match status" value="4"/>
</dbReference>
<dbReference type="GO" id="GO:0009451">
    <property type="term" value="P:RNA modification"/>
    <property type="evidence" value="ECO:0007669"/>
    <property type="project" value="InterPro"/>
</dbReference>
<dbReference type="PANTHER" id="PTHR47926:SF463">
    <property type="entry name" value="PENTATRICOPEPTIDE REPEAT-CONTAINING PROTEIN"/>
    <property type="match status" value="1"/>
</dbReference>
<accession>A0AAF1AI94</accession>
<feature type="repeat" description="PPR" evidence="2">
    <location>
        <begin position="289"/>
        <end position="323"/>
    </location>
</feature>
<evidence type="ECO:0000256" key="2">
    <source>
        <dbReference type="PROSITE-ProRule" id="PRU00708"/>
    </source>
</evidence>
<dbReference type="Pfam" id="PF13041">
    <property type="entry name" value="PPR_2"/>
    <property type="match status" value="2"/>
</dbReference>
<dbReference type="InterPro" id="IPR046848">
    <property type="entry name" value="E_motif"/>
</dbReference>
<dbReference type="KEGG" id="dcr:108194209"/>
<dbReference type="PANTHER" id="PTHR47926">
    <property type="entry name" value="PENTATRICOPEPTIDE REPEAT-CONTAINING PROTEIN"/>
    <property type="match status" value="1"/>
</dbReference>
<keyword evidence="1" id="KW-0677">Repeat</keyword>
<dbReference type="Pfam" id="PF13812">
    <property type="entry name" value="PPR_3"/>
    <property type="match status" value="1"/>
</dbReference>
<gene>
    <name evidence="3" type="ORF">DCAR_0102678</name>
</gene>
<dbReference type="Gene3D" id="1.25.40.10">
    <property type="entry name" value="Tetratricopeptide repeat domain"/>
    <property type="match status" value="4"/>
</dbReference>
<evidence type="ECO:0000313" key="4">
    <source>
        <dbReference type="Proteomes" id="UP000077755"/>
    </source>
</evidence>
<dbReference type="FunFam" id="1.25.40.10:FF:000242">
    <property type="entry name" value="Pentatricopeptide repeat-containing protein"/>
    <property type="match status" value="1"/>
</dbReference>
<proteinExistence type="predicted"/>
<feature type="repeat" description="PPR" evidence="2">
    <location>
        <begin position="87"/>
        <end position="121"/>
    </location>
</feature>
<dbReference type="FunFam" id="1.25.40.10:FF:000436">
    <property type="entry name" value="Pentatricopeptide repeat-containing protein At5g39350 family"/>
    <property type="match status" value="1"/>
</dbReference>
<dbReference type="NCBIfam" id="TIGR00756">
    <property type="entry name" value="PPR"/>
    <property type="match status" value="5"/>
</dbReference>
<evidence type="ECO:0008006" key="5">
    <source>
        <dbReference type="Google" id="ProtNLM"/>
    </source>
</evidence>
<dbReference type="AlphaFoldDB" id="A0AAF1AI94"/>
<dbReference type="Pfam" id="PF20431">
    <property type="entry name" value="E_motif"/>
    <property type="match status" value="1"/>
</dbReference>
<feature type="repeat" description="PPR" evidence="2">
    <location>
        <begin position="187"/>
        <end position="221"/>
    </location>
</feature>
<dbReference type="InterPro" id="IPR046960">
    <property type="entry name" value="PPR_At4g14850-like_plant"/>
</dbReference>
<dbReference type="SUPFAM" id="SSF48452">
    <property type="entry name" value="TPR-like"/>
    <property type="match status" value="1"/>
</dbReference>
<dbReference type="GO" id="GO:0003723">
    <property type="term" value="F:RNA binding"/>
    <property type="evidence" value="ECO:0007669"/>
    <property type="project" value="InterPro"/>
</dbReference>
<dbReference type="EMBL" id="CP093343">
    <property type="protein sequence ID" value="WOG83503.1"/>
    <property type="molecule type" value="Genomic_DNA"/>
</dbReference>
<organism evidence="3 4">
    <name type="scientific">Daucus carota subsp. sativus</name>
    <name type="common">Carrot</name>
    <dbReference type="NCBI Taxonomy" id="79200"/>
    <lineage>
        <taxon>Eukaryota</taxon>
        <taxon>Viridiplantae</taxon>
        <taxon>Streptophyta</taxon>
        <taxon>Embryophyta</taxon>
        <taxon>Tracheophyta</taxon>
        <taxon>Spermatophyta</taxon>
        <taxon>Magnoliopsida</taxon>
        <taxon>eudicotyledons</taxon>
        <taxon>Gunneridae</taxon>
        <taxon>Pentapetalae</taxon>
        <taxon>asterids</taxon>
        <taxon>campanulids</taxon>
        <taxon>Apiales</taxon>
        <taxon>Apiaceae</taxon>
        <taxon>Apioideae</taxon>
        <taxon>Scandiceae</taxon>
        <taxon>Daucinae</taxon>
        <taxon>Daucus</taxon>
        <taxon>Daucus sect. Daucus</taxon>
    </lineage>
</organism>
<dbReference type="Pfam" id="PF01535">
    <property type="entry name" value="PPR"/>
    <property type="match status" value="4"/>
</dbReference>
<evidence type="ECO:0000256" key="1">
    <source>
        <dbReference type="ARBA" id="ARBA00022737"/>
    </source>
</evidence>
<dbReference type="Proteomes" id="UP000077755">
    <property type="component" value="Chromosome 1"/>
</dbReference>
<keyword evidence="4" id="KW-1185">Reference proteome</keyword>
<evidence type="ECO:0000313" key="3">
    <source>
        <dbReference type="EMBL" id="WOG83503.1"/>
    </source>
</evidence>
<reference evidence="3" key="1">
    <citation type="journal article" date="2016" name="Nat. Genet.">
        <title>A high-quality carrot genome assembly provides new insights into carotenoid accumulation and asterid genome evolution.</title>
        <authorList>
            <person name="Iorizzo M."/>
            <person name="Ellison S."/>
            <person name="Senalik D."/>
            <person name="Zeng P."/>
            <person name="Satapoomin P."/>
            <person name="Huang J."/>
            <person name="Bowman M."/>
            <person name="Iovene M."/>
            <person name="Sanseverino W."/>
            <person name="Cavagnaro P."/>
            <person name="Yildiz M."/>
            <person name="Macko-Podgorni A."/>
            <person name="Moranska E."/>
            <person name="Grzebelus E."/>
            <person name="Grzebelus D."/>
            <person name="Ashrafi H."/>
            <person name="Zheng Z."/>
            <person name="Cheng S."/>
            <person name="Spooner D."/>
            <person name="Van Deynze A."/>
            <person name="Simon P."/>
        </authorList>
    </citation>
    <scope>NUCLEOTIDE SEQUENCE</scope>
    <source>
        <tissue evidence="3">Leaf</tissue>
    </source>
</reference>
<feature type="repeat" description="PPR" evidence="2">
    <location>
        <begin position="390"/>
        <end position="424"/>
    </location>
</feature>
<name>A0AAF1AI94_DAUCS</name>
<dbReference type="InterPro" id="IPR011990">
    <property type="entry name" value="TPR-like_helical_dom_sf"/>
</dbReference>
<sequence length="618" mass="68910">MLLKLTSSNLYNTIISLIYHHQISKSTSSISPVDIKKIHSFLITIGHPQDSFIFEKLLLHSLPSLLNSTHLSVSYISSLFNHIHNPNVILYNAVIKAFSSSSKPHLSILYFSRMCQDGVFPNEHTFPLLLKAVSRAGDENPFLIYGHIVKLGLDHDKFVQNSLISAFGNCGFVDSARQVFDGVCVRNVVSVTAMIDGYLRNECAEEGLRLFAEMRLVSVMVDEMTVVSVLRAVGMVGDVWFGRWVHGFYVESGRVCCDVYVGSALVDMYSKCGYYDDARKAFKEMPYKNVVSWTTLISGCVHCNRLNEALDVFKDMLEENVKPNQSTFTSVLSACAQLGALDQGKWIHKYIDNNKFNGNITVSTALIDMYTKCGCIHEAYAVFEKVPVKDVYIWTAMINGLALHGNAASALYLFSQMRSNGVQPTQVTLTGILNACSHGGFVDEGRRIFKSMNEVYGIEPTLDHYGCMVDLLGRAGCLKEALNLIENMPMDPSPVVWGALFGACMTHKSYELGEKIGKHLIKLQPRHSGRYALLANLYAATKNWKGVARLRKCMKQKGVYKIAGSSWIEINGVNQEFIAFDKACSEDRSVHEILDKIIIQMKCAGCPSDTEILTFDLH</sequence>
<dbReference type="InterPro" id="IPR002885">
    <property type="entry name" value="PPR_rpt"/>
</dbReference>